<proteinExistence type="predicted"/>
<accession>A0A9W8WVL9</accession>
<evidence type="ECO:0000313" key="3">
    <source>
        <dbReference type="Proteomes" id="UP001140562"/>
    </source>
</evidence>
<feature type="compositionally biased region" description="Polar residues" evidence="1">
    <location>
        <begin position="49"/>
        <end position="72"/>
    </location>
</feature>
<gene>
    <name evidence="2" type="ORF">N0V87_007447</name>
</gene>
<keyword evidence="3" id="KW-1185">Reference proteome</keyword>
<feature type="compositionally biased region" description="Polar residues" evidence="1">
    <location>
        <begin position="1"/>
        <end position="15"/>
    </location>
</feature>
<dbReference type="Proteomes" id="UP001140562">
    <property type="component" value="Unassembled WGS sequence"/>
</dbReference>
<evidence type="ECO:0000256" key="1">
    <source>
        <dbReference type="SAM" id="MobiDB-lite"/>
    </source>
</evidence>
<name>A0A9W8WVL9_9PLEO</name>
<dbReference type="AlphaFoldDB" id="A0A9W8WVL9"/>
<comment type="caution">
    <text evidence="2">The sequence shown here is derived from an EMBL/GenBank/DDBJ whole genome shotgun (WGS) entry which is preliminary data.</text>
</comment>
<feature type="region of interest" description="Disordered" evidence="1">
    <location>
        <begin position="1"/>
        <end position="72"/>
    </location>
</feature>
<evidence type="ECO:0000313" key="2">
    <source>
        <dbReference type="EMBL" id="KAJ4333691.1"/>
    </source>
</evidence>
<reference evidence="2" key="1">
    <citation type="submission" date="2022-10" db="EMBL/GenBank/DDBJ databases">
        <title>Tapping the CABI collections for fungal endophytes: first genome assemblies for Collariella, Neodidymelliopsis, Ascochyta clinopodiicola, Didymella pomorum, Didymosphaeria variabile, Neocosmospora piperis and Neocucurbitaria cava.</title>
        <authorList>
            <person name="Hill R."/>
        </authorList>
    </citation>
    <scope>NUCLEOTIDE SEQUENCE</scope>
    <source>
        <strain evidence="2">IMI 360193</strain>
    </source>
</reference>
<sequence>MRNHYQQLPQQQQSAGYGGPPGLPQGLSQNGGSGSLNGLGPLSPRGPASPSNGTPGASDQAFSQQLNFNSNY</sequence>
<organism evidence="2 3">
    <name type="scientific">Didymella glomerata</name>
    <dbReference type="NCBI Taxonomy" id="749621"/>
    <lineage>
        <taxon>Eukaryota</taxon>
        <taxon>Fungi</taxon>
        <taxon>Dikarya</taxon>
        <taxon>Ascomycota</taxon>
        <taxon>Pezizomycotina</taxon>
        <taxon>Dothideomycetes</taxon>
        <taxon>Pleosporomycetidae</taxon>
        <taxon>Pleosporales</taxon>
        <taxon>Pleosporineae</taxon>
        <taxon>Didymellaceae</taxon>
        <taxon>Didymella</taxon>
    </lineage>
</organism>
<protein>
    <submittedName>
        <fullName evidence="2">Uncharacterized protein</fullName>
    </submittedName>
</protein>
<dbReference type="EMBL" id="JAPEUV010000090">
    <property type="protein sequence ID" value="KAJ4333691.1"/>
    <property type="molecule type" value="Genomic_DNA"/>
</dbReference>